<dbReference type="Gramene" id="PNW77674">
    <property type="protein sequence ID" value="PNW77674"/>
    <property type="gene ID" value="CHLRE_10g446750v5"/>
</dbReference>
<dbReference type="Pfam" id="PF01344">
    <property type="entry name" value="Kelch_1"/>
    <property type="match status" value="1"/>
</dbReference>
<evidence type="ECO:0000313" key="1">
    <source>
        <dbReference type="EMBL" id="PNW77674.1"/>
    </source>
</evidence>
<protein>
    <recommendedName>
        <fullName evidence="3">Kelch repeat protein</fullName>
    </recommendedName>
</protein>
<dbReference type="OrthoDB" id="530324at2759"/>
<dbReference type="InterPro" id="IPR015915">
    <property type="entry name" value="Kelch-typ_b-propeller"/>
</dbReference>
<dbReference type="InterPro" id="IPR006652">
    <property type="entry name" value="Kelch_1"/>
</dbReference>
<sequence>MTVPLGEVASGLLEDAAGHPLLLVIGRYSGGPHPYNPQTLLLNLSSNTWHRGKDRLYVGDHHTADVVANRLYVAGGFSDSANGKLQIYDPLTDTWTLGAPPPVNSGAAASAVIGRSIYYCGGVSNGNQQNGPPTRACARYDVDSGTWANMSPMPYAVHHASGGSDGQRYFYVFGGRTSSGNTPFGPVGYTQLYDTTTDEWRSDLPDMPVGRGGMGPAILLDGRFHIFSGEVRCGSPGIVCPDTATGLTSTGVYTRIDRYSPASRTWDLAPAPGMAEPRHGIYPALGPAPPSNTALSSRQAVYVCSGGTREGWSPTTWCHAMLGPQQSNSRPATPVIGLRAGRSAKRRKAGRGVSLAARLGLGALARSEAMHVPPKWCLRWRCRKAGRRHAQVPFAASDLQCFCDIVR</sequence>
<dbReference type="EMBL" id="CM008971">
    <property type="protein sequence ID" value="PNW77674.1"/>
    <property type="molecule type" value="Genomic_DNA"/>
</dbReference>
<dbReference type="SMART" id="SM00612">
    <property type="entry name" value="Kelch"/>
    <property type="match status" value="3"/>
</dbReference>
<name>A0A2K3DAW7_CHLRE</name>
<dbReference type="SUPFAM" id="SSF117281">
    <property type="entry name" value="Kelch motif"/>
    <property type="match status" value="1"/>
</dbReference>
<gene>
    <name evidence="1" type="ORF">CHLRE_10g446750v5</name>
</gene>
<evidence type="ECO:0008006" key="3">
    <source>
        <dbReference type="Google" id="ProtNLM"/>
    </source>
</evidence>
<dbReference type="PANTHER" id="PTHR45632">
    <property type="entry name" value="LD33804P"/>
    <property type="match status" value="1"/>
</dbReference>
<dbReference type="GeneID" id="5723851"/>
<dbReference type="ExpressionAtlas" id="A0A2K3DAW7">
    <property type="expression patterns" value="baseline"/>
</dbReference>
<keyword evidence="2" id="KW-1185">Reference proteome</keyword>
<evidence type="ECO:0000313" key="2">
    <source>
        <dbReference type="Proteomes" id="UP000006906"/>
    </source>
</evidence>
<reference evidence="1 2" key="1">
    <citation type="journal article" date="2007" name="Science">
        <title>The Chlamydomonas genome reveals the evolution of key animal and plant functions.</title>
        <authorList>
            <person name="Merchant S.S."/>
            <person name="Prochnik S.E."/>
            <person name="Vallon O."/>
            <person name="Harris E.H."/>
            <person name="Karpowicz S.J."/>
            <person name="Witman G.B."/>
            <person name="Terry A."/>
            <person name="Salamov A."/>
            <person name="Fritz-Laylin L.K."/>
            <person name="Marechal-Drouard L."/>
            <person name="Marshall W.F."/>
            <person name="Qu L.H."/>
            <person name="Nelson D.R."/>
            <person name="Sanderfoot A.A."/>
            <person name="Spalding M.H."/>
            <person name="Kapitonov V.V."/>
            <person name="Ren Q."/>
            <person name="Ferris P."/>
            <person name="Lindquist E."/>
            <person name="Shapiro H."/>
            <person name="Lucas S.M."/>
            <person name="Grimwood J."/>
            <person name="Schmutz J."/>
            <person name="Cardol P."/>
            <person name="Cerutti H."/>
            <person name="Chanfreau G."/>
            <person name="Chen C.L."/>
            <person name="Cognat V."/>
            <person name="Croft M.T."/>
            <person name="Dent R."/>
            <person name="Dutcher S."/>
            <person name="Fernandez E."/>
            <person name="Fukuzawa H."/>
            <person name="Gonzalez-Ballester D."/>
            <person name="Gonzalez-Halphen D."/>
            <person name="Hallmann A."/>
            <person name="Hanikenne M."/>
            <person name="Hippler M."/>
            <person name="Inwood W."/>
            <person name="Jabbari K."/>
            <person name="Kalanon M."/>
            <person name="Kuras R."/>
            <person name="Lefebvre P.A."/>
            <person name="Lemaire S.D."/>
            <person name="Lobanov A.V."/>
            <person name="Lohr M."/>
            <person name="Manuell A."/>
            <person name="Meier I."/>
            <person name="Mets L."/>
            <person name="Mittag M."/>
            <person name="Mittelmeier T."/>
            <person name="Moroney J.V."/>
            <person name="Moseley J."/>
            <person name="Napoli C."/>
            <person name="Nedelcu A.M."/>
            <person name="Niyogi K."/>
            <person name="Novoselov S.V."/>
            <person name="Paulsen I.T."/>
            <person name="Pazour G."/>
            <person name="Purton S."/>
            <person name="Ral J.P."/>
            <person name="Riano-Pachon D.M."/>
            <person name="Riekhof W."/>
            <person name="Rymarquis L."/>
            <person name="Schroda M."/>
            <person name="Stern D."/>
            <person name="Umen J."/>
            <person name="Willows R."/>
            <person name="Wilson N."/>
            <person name="Zimmer S.L."/>
            <person name="Allmer J."/>
            <person name="Balk J."/>
            <person name="Bisova K."/>
            <person name="Chen C.J."/>
            <person name="Elias M."/>
            <person name="Gendler K."/>
            <person name="Hauser C."/>
            <person name="Lamb M.R."/>
            <person name="Ledford H."/>
            <person name="Long J.C."/>
            <person name="Minagawa J."/>
            <person name="Page M.D."/>
            <person name="Pan J."/>
            <person name="Pootakham W."/>
            <person name="Roje S."/>
            <person name="Rose A."/>
            <person name="Stahlberg E."/>
            <person name="Terauchi A.M."/>
            <person name="Yang P."/>
            <person name="Ball S."/>
            <person name="Bowler C."/>
            <person name="Dieckmann C.L."/>
            <person name="Gladyshev V.N."/>
            <person name="Green P."/>
            <person name="Jorgensen R."/>
            <person name="Mayfield S."/>
            <person name="Mueller-Roeber B."/>
            <person name="Rajamani S."/>
            <person name="Sayre R.T."/>
            <person name="Brokstein P."/>
            <person name="Dubchak I."/>
            <person name="Goodstein D."/>
            <person name="Hornick L."/>
            <person name="Huang Y.W."/>
            <person name="Jhaveri J."/>
            <person name="Luo Y."/>
            <person name="Martinez D."/>
            <person name="Ngau W.C."/>
            <person name="Otillar B."/>
            <person name="Poliakov A."/>
            <person name="Porter A."/>
            <person name="Szajkowski L."/>
            <person name="Werner G."/>
            <person name="Zhou K."/>
            <person name="Grigoriev I.V."/>
            <person name="Rokhsar D.S."/>
            <person name="Grossman A.R."/>
        </authorList>
    </citation>
    <scope>NUCLEOTIDE SEQUENCE [LARGE SCALE GENOMIC DNA]</scope>
    <source>
        <strain evidence="2">CC-503</strain>
    </source>
</reference>
<dbReference type="AlphaFoldDB" id="A0A2K3DAW7"/>
<dbReference type="Gene3D" id="2.120.10.80">
    <property type="entry name" value="Kelch-type beta propeller"/>
    <property type="match status" value="2"/>
</dbReference>
<proteinExistence type="predicted"/>
<dbReference type="Proteomes" id="UP000006906">
    <property type="component" value="Chromosome 10"/>
</dbReference>
<dbReference type="RefSeq" id="XP_042920292.1">
    <property type="nucleotide sequence ID" value="XM_043066896.1"/>
</dbReference>
<accession>A0A2K3DAW7</accession>
<organism evidence="1 2">
    <name type="scientific">Chlamydomonas reinhardtii</name>
    <name type="common">Chlamydomonas smithii</name>
    <dbReference type="NCBI Taxonomy" id="3055"/>
    <lineage>
        <taxon>Eukaryota</taxon>
        <taxon>Viridiplantae</taxon>
        <taxon>Chlorophyta</taxon>
        <taxon>core chlorophytes</taxon>
        <taxon>Chlorophyceae</taxon>
        <taxon>CS clade</taxon>
        <taxon>Chlamydomonadales</taxon>
        <taxon>Chlamydomonadaceae</taxon>
        <taxon>Chlamydomonas</taxon>
    </lineage>
</organism>